<keyword evidence="1" id="KW-0732">Signal</keyword>
<evidence type="ECO:0000313" key="2">
    <source>
        <dbReference type="EMBL" id="CAK0847002.1"/>
    </source>
</evidence>
<dbReference type="Proteomes" id="UP001189429">
    <property type="component" value="Unassembled WGS sequence"/>
</dbReference>
<accession>A0ABN9TLZ2</accession>
<dbReference type="EMBL" id="CAUYUJ010014862">
    <property type="protein sequence ID" value="CAK0847002.1"/>
    <property type="molecule type" value="Genomic_DNA"/>
</dbReference>
<name>A0ABN9TLZ2_9DINO</name>
<organism evidence="2 3">
    <name type="scientific">Prorocentrum cordatum</name>
    <dbReference type="NCBI Taxonomy" id="2364126"/>
    <lineage>
        <taxon>Eukaryota</taxon>
        <taxon>Sar</taxon>
        <taxon>Alveolata</taxon>
        <taxon>Dinophyceae</taxon>
        <taxon>Prorocentrales</taxon>
        <taxon>Prorocentraceae</taxon>
        <taxon>Prorocentrum</taxon>
    </lineage>
</organism>
<protein>
    <submittedName>
        <fullName evidence="2">Uncharacterized protein</fullName>
    </submittedName>
</protein>
<sequence length="423" mass="45085">VALVALAAALFGARPAASSNPLGKVIELMDSLTAKITAEGEAEAKAYIEFTSWCDDAARNKKFEIKTATTQKGKLEAAIAKHASDISGSDAKIEELGASIAKDSADLKDATVIREKEAGEFSTNEAELEEAIDTLGRAIAVIEREMAKNPAAFAQMDVSTVDNLVKAMSSLVEAAAFSSADKQKLMALVQREPNTESEGRPGEPSLTCGFFLGPRTAGATVRLYLEKYVSPSGDLGQHQFKVVEPLAAIALELSKLQAIEADEAMLRKIASHLVVPRRPWQVVGSDISDWGVGGVKLSAAIRVGLVRVGAVAGFRELHVKRHGAYASLAKYLVCAMACEKASALSDRGMAIGGPGETRARLDGDYQASSSGAHLLGKHFPNRWMSGHSANDVDETSNMWGDPQNIHGEIESIRLTAKQAWIQQ</sequence>
<evidence type="ECO:0000256" key="1">
    <source>
        <dbReference type="SAM" id="SignalP"/>
    </source>
</evidence>
<feature type="non-terminal residue" evidence="2">
    <location>
        <position position="1"/>
    </location>
</feature>
<dbReference type="Gene3D" id="3.30.310.50">
    <property type="entry name" value="Alpha-D-phosphohexomutase, C-terminal domain"/>
    <property type="match status" value="1"/>
</dbReference>
<dbReference type="Pfam" id="PF24947">
    <property type="entry name" value="PGM1_C_vert_fung"/>
    <property type="match status" value="1"/>
</dbReference>
<feature type="signal peptide" evidence="1">
    <location>
        <begin position="1"/>
        <end position="18"/>
    </location>
</feature>
<proteinExistence type="predicted"/>
<evidence type="ECO:0000313" key="3">
    <source>
        <dbReference type="Proteomes" id="UP001189429"/>
    </source>
</evidence>
<feature type="chain" id="PRO_5045592887" evidence="1">
    <location>
        <begin position="19"/>
        <end position="423"/>
    </location>
</feature>
<comment type="caution">
    <text evidence="2">The sequence shown here is derived from an EMBL/GenBank/DDBJ whole genome shotgun (WGS) entry which is preliminary data.</text>
</comment>
<reference evidence="2" key="1">
    <citation type="submission" date="2023-10" db="EMBL/GenBank/DDBJ databases">
        <authorList>
            <person name="Chen Y."/>
            <person name="Shah S."/>
            <person name="Dougan E. K."/>
            <person name="Thang M."/>
            <person name="Chan C."/>
        </authorList>
    </citation>
    <scope>NUCLEOTIDE SEQUENCE [LARGE SCALE GENOMIC DNA]</scope>
</reference>
<keyword evidence="3" id="KW-1185">Reference proteome</keyword>
<gene>
    <name evidence="2" type="ORF">PCOR1329_LOCUS40344</name>
</gene>